<comment type="caution">
    <text evidence="6">The sequence shown here is derived from an EMBL/GenBank/DDBJ whole genome shotgun (WGS) entry which is preliminary data.</text>
</comment>
<keyword evidence="4 5" id="KW-0472">Membrane</keyword>
<evidence type="ECO:0000256" key="5">
    <source>
        <dbReference type="SAM" id="Phobius"/>
    </source>
</evidence>
<keyword evidence="7" id="KW-1185">Reference proteome</keyword>
<evidence type="ECO:0000256" key="1">
    <source>
        <dbReference type="ARBA" id="ARBA00004141"/>
    </source>
</evidence>
<evidence type="ECO:0000256" key="3">
    <source>
        <dbReference type="ARBA" id="ARBA00022989"/>
    </source>
</evidence>
<protein>
    <submittedName>
        <fullName evidence="6">Uncharacterized protein</fullName>
    </submittedName>
</protein>
<organism evidence="6 7">
    <name type="scientific">Meripilus lineatus</name>
    <dbReference type="NCBI Taxonomy" id="2056292"/>
    <lineage>
        <taxon>Eukaryota</taxon>
        <taxon>Fungi</taxon>
        <taxon>Dikarya</taxon>
        <taxon>Basidiomycota</taxon>
        <taxon>Agaricomycotina</taxon>
        <taxon>Agaricomycetes</taxon>
        <taxon>Polyporales</taxon>
        <taxon>Meripilaceae</taxon>
        <taxon>Meripilus</taxon>
    </lineage>
</organism>
<evidence type="ECO:0000256" key="2">
    <source>
        <dbReference type="ARBA" id="ARBA00022692"/>
    </source>
</evidence>
<dbReference type="GO" id="GO:0005385">
    <property type="term" value="F:zinc ion transmembrane transporter activity"/>
    <property type="evidence" value="ECO:0007669"/>
    <property type="project" value="TreeGrafter"/>
</dbReference>
<dbReference type="PANTHER" id="PTHR11040:SF32">
    <property type="entry name" value="ZINC-REGULATED TRANSPORTER 1"/>
    <property type="match status" value="1"/>
</dbReference>
<dbReference type="AlphaFoldDB" id="A0AAD5VDX6"/>
<dbReference type="Proteomes" id="UP001212997">
    <property type="component" value="Unassembled WGS sequence"/>
</dbReference>
<keyword evidence="3 5" id="KW-1133">Transmembrane helix</keyword>
<proteinExistence type="predicted"/>
<sequence length="362" mass="38809">MTQGSYYPRAAATIEECSAGAASGDFNLRVASIFVIFVGSLGSALLPVLAKSSPWLSRITPVAVLDFAKYFGSGVIIATAFIHLLDGALKELQSPCLAPGWQQYPWALATVVISIFFIFVFELLAFRWGSARLKKLGVTHDPHGHGPPTQESHAFENTNQSIHPIEEGRSEKKDLETASVQGPEQVTHTLEVQETGNIADSALSKIVGVAILEFGVLLHSFFVGLTLAVDANFKVLFVAILFHQIFEGLGVSARLAYVGLPKKYNYFPIGFHIDIDGVLVGTAVGLGIRTTYTPGSATSSMVAGIMDAFSAGILIYTGLVELLAHEFLYNREMIEGSNGHLAYALICTMLGVAGMGLIGKWA</sequence>
<comment type="subcellular location">
    <subcellularLocation>
        <location evidence="1">Membrane</location>
        <topology evidence="1">Multi-pass membrane protein</topology>
    </subcellularLocation>
</comment>
<feature type="transmembrane region" description="Helical" evidence="5">
    <location>
        <begin position="206"/>
        <end position="229"/>
    </location>
</feature>
<dbReference type="PANTHER" id="PTHR11040">
    <property type="entry name" value="ZINC/IRON TRANSPORTER"/>
    <property type="match status" value="1"/>
</dbReference>
<feature type="transmembrane region" description="Helical" evidence="5">
    <location>
        <begin position="235"/>
        <end position="257"/>
    </location>
</feature>
<dbReference type="InterPro" id="IPR003689">
    <property type="entry name" value="ZIP"/>
</dbReference>
<dbReference type="EMBL" id="JANAWD010000057">
    <property type="protein sequence ID" value="KAJ3488876.1"/>
    <property type="molecule type" value="Genomic_DNA"/>
</dbReference>
<accession>A0AAD5VDX6</accession>
<evidence type="ECO:0000313" key="6">
    <source>
        <dbReference type="EMBL" id="KAJ3488876.1"/>
    </source>
</evidence>
<reference evidence="6" key="1">
    <citation type="submission" date="2022-07" db="EMBL/GenBank/DDBJ databases">
        <title>Genome Sequence of Physisporinus lineatus.</title>
        <authorList>
            <person name="Buettner E."/>
        </authorList>
    </citation>
    <scope>NUCLEOTIDE SEQUENCE</scope>
    <source>
        <strain evidence="6">VT162</strain>
    </source>
</reference>
<evidence type="ECO:0000256" key="4">
    <source>
        <dbReference type="ARBA" id="ARBA00023136"/>
    </source>
</evidence>
<feature type="transmembrane region" description="Helical" evidence="5">
    <location>
        <begin position="104"/>
        <end position="126"/>
    </location>
</feature>
<evidence type="ECO:0000313" key="7">
    <source>
        <dbReference type="Proteomes" id="UP001212997"/>
    </source>
</evidence>
<dbReference type="GO" id="GO:0005886">
    <property type="term" value="C:plasma membrane"/>
    <property type="evidence" value="ECO:0007669"/>
    <property type="project" value="TreeGrafter"/>
</dbReference>
<feature type="transmembrane region" description="Helical" evidence="5">
    <location>
        <begin position="30"/>
        <end position="50"/>
    </location>
</feature>
<feature type="transmembrane region" description="Helical" evidence="5">
    <location>
        <begin position="269"/>
        <end position="288"/>
    </location>
</feature>
<feature type="transmembrane region" description="Helical" evidence="5">
    <location>
        <begin position="308"/>
        <end position="329"/>
    </location>
</feature>
<gene>
    <name evidence="6" type="ORF">NLI96_g2527</name>
</gene>
<dbReference type="Pfam" id="PF02535">
    <property type="entry name" value="Zip"/>
    <property type="match status" value="1"/>
</dbReference>
<keyword evidence="2 5" id="KW-0812">Transmembrane</keyword>
<name>A0AAD5VDX6_9APHY</name>
<feature type="transmembrane region" description="Helical" evidence="5">
    <location>
        <begin position="341"/>
        <end position="359"/>
    </location>
</feature>
<feature type="transmembrane region" description="Helical" evidence="5">
    <location>
        <begin position="62"/>
        <end position="84"/>
    </location>
</feature>